<evidence type="ECO:0000256" key="1">
    <source>
        <dbReference type="SAM" id="Phobius"/>
    </source>
</evidence>
<gene>
    <name evidence="2" type="ORF">BJ980_000305</name>
</gene>
<evidence type="ECO:0000313" key="2">
    <source>
        <dbReference type="EMBL" id="NYG57382.1"/>
    </source>
</evidence>
<keyword evidence="1" id="KW-1133">Transmembrane helix</keyword>
<name>A0A7Y9RVH6_9ACTN</name>
<feature type="transmembrane region" description="Helical" evidence="1">
    <location>
        <begin position="20"/>
        <end position="41"/>
    </location>
</feature>
<keyword evidence="1" id="KW-0812">Transmembrane</keyword>
<dbReference type="AlphaFoldDB" id="A0A7Y9RVH6"/>
<reference evidence="2 3" key="1">
    <citation type="submission" date="2020-07" db="EMBL/GenBank/DDBJ databases">
        <title>Sequencing the genomes of 1000 actinobacteria strains.</title>
        <authorList>
            <person name="Klenk H.-P."/>
        </authorList>
    </citation>
    <scope>NUCLEOTIDE SEQUENCE [LARGE SCALE GENOMIC DNA]</scope>
    <source>
        <strain evidence="2 3">DSM 23819</strain>
    </source>
</reference>
<comment type="caution">
    <text evidence="2">The sequence shown here is derived from an EMBL/GenBank/DDBJ whole genome shotgun (WGS) entry which is preliminary data.</text>
</comment>
<keyword evidence="1" id="KW-0472">Membrane</keyword>
<organism evidence="2 3">
    <name type="scientific">Nocardioides daedukensis</name>
    <dbReference type="NCBI Taxonomy" id="634462"/>
    <lineage>
        <taxon>Bacteria</taxon>
        <taxon>Bacillati</taxon>
        <taxon>Actinomycetota</taxon>
        <taxon>Actinomycetes</taxon>
        <taxon>Propionibacteriales</taxon>
        <taxon>Nocardioidaceae</taxon>
        <taxon>Nocardioides</taxon>
    </lineage>
</organism>
<dbReference type="Proteomes" id="UP000540656">
    <property type="component" value="Unassembled WGS sequence"/>
</dbReference>
<evidence type="ECO:0008006" key="4">
    <source>
        <dbReference type="Google" id="ProtNLM"/>
    </source>
</evidence>
<protein>
    <recommendedName>
        <fullName evidence="4">SipW-cognate class signal peptide</fullName>
    </recommendedName>
</protein>
<dbReference type="EMBL" id="JACCAA010000001">
    <property type="protein sequence ID" value="NYG57382.1"/>
    <property type="molecule type" value="Genomic_DNA"/>
</dbReference>
<evidence type="ECO:0000313" key="3">
    <source>
        <dbReference type="Proteomes" id="UP000540656"/>
    </source>
</evidence>
<sequence>MSKHVAERRRRVDGALSLKIRAVLCLGILAAPATVTTMAFWTDTATIHSGTLASGSLDLTVGGTVADSGHLPGQGGTHEYSQLTIANMIPGESIARPFVVRNVGSTAFTYNAAITTEDNNLVEASAGLEVQVFVGGTPTNVGTEQAGTRVGTCPTGSSVMSRQPVSTTPVPVHAARQTLAKAGATDDHRVYCAVIALSATSSNALQNKGTSLVIALDAAQAATP</sequence>
<keyword evidence="3" id="KW-1185">Reference proteome</keyword>
<dbReference type="RefSeq" id="WP_179500667.1">
    <property type="nucleotide sequence ID" value="NZ_JACCAA010000001.1"/>
</dbReference>
<accession>A0A7Y9RVH6</accession>
<proteinExistence type="predicted"/>